<dbReference type="Proteomes" id="UP000183447">
    <property type="component" value="Unassembled WGS sequence"/>
</dbReference>
<dbReference type="RefSeq" id="WP_244545331.1">
    <property type="nucleotide sequence ID" value="NZ_FPKU01000002.1"/>
</dbReference>
<keyword evidence="2" id="KW-1185">Reference proteome</keyword>
<dbReference type="EMBL" id="FPKU01000002">
    <property type="protein sequence ID" value="SFZ85558.1"/>
    <property type="molecule type" value="Genomic_DNA"/>
</dbReference>
<name>A0A1K2HZJ9_9HYPH</name>
<protein>
    <submittedName>
        <fullName evidence="1">Uncharacterized protein</fullName>
    </submittedName>
</protein>
<dbReference type="STRING" id="665118.SAMN02983003_2723"/>
<proteinExistence type="predicted"/>
<reference evidence="1 2" key="1">
    <citation type="submission" date="2016-11" db="EMBL/GenBank/DDBJ databases">
        <authorList>
            <person name="Jaros S."/>
            <person name="Januszkiewicz K."/>
            <person name="Wedrychowicz H."/>
        </authorList>
    </citation>
    <scope>NUCLEOTIDE SEQUENCE [LARGE SCALE GENOMIC DNA]</scope>
    <source>
        <strain evidence="1 2">ATCC 23634</strain>
    </source>
</reference>
<accession>A0A1K2HZJ9</accession>
<gene>
    <name evidence="1" type="ORF">SAMN02983003_2723</name>
</gene>
<organism evidence="1 2">
    <name type="scientific">Devosia enhydra</name>
    <dbReference type="NCBI Taxonomy" id="665118"/>
    <lineage>
        <taxon>Bacteria</taxon>
        <taxon>Pseudomonadati</taxon>
        <taxon>Pseudomonadota</taxon>
        <taxon>Alphaproteobacteria</taxon>
        <taxon>Hyphomicrobiales</taxon>
        <taxon>Devosiaceae</taxon>
        <taxon>Devosia</taxon>
    </lineage>
</organism>
<evidence type="ECO:0000313" key="2">
    <source>
        <dbReference type="Proteomes" id="UP000183447"/>
    </source>
</evidence>
<evidence type="ECO:0000313" key="1">
    <source>
        <dbReference type="EMBL" id="SFZ85558.1"/>
    </source>
</evidence>
<dbReference type="AlphaFoldDB" id="A0A1K2HZJ9"/>
<sequence length="110" mass="11846">MRMSNSAVVTRNITWSGLAHSEPYEAGWAGEAVIFVRALKPGIGGAGIAHVEMSADGMNWAREGTSFPLPTSENEVTFGRVSHFGNWLRIAAEFPEGASLTVLVTLHFKS</sequence>